<proteinExistence type="predicted"/>
<reference evidence="2 3" key="1">
    <citation type="submission" date="2015-12" db="EMBL/GenBank/DDBJ databases">
        <title>Draft genome sequence of Moniliophthora roreri, the causal agent of frosty pod rot of cacao.</title>
        <authorList>
            <person name="Aime M.C."/>
            <person name="Diaz-Valderrama J.R."/>
            <person name="Kijpornyongpan T."/>
            <person name="Phillips-Mora W."/>
        </authorList>
    </citation>
    <scope>NUCLEOTIDE SEQUENCE [LARGE SCALE GENOMIC DNA]</scope>
    <source>
        <strain evidence="2 3">MCA 2952</strain>
    </source>
</reference>
<comment type="caution">
    <text evidence="2">The sequence shown here is derived from an EMBL/GenBank/DDBJ whole genome shotgun (WGS) entry which is preliminary data.</text>
</comment>
<name>A0A0W0F2M3_MONRR</name>
<accession>A0A0W0F2M3</accession>
<feature type="region of interest" description="Disordered" evidence="1">
    <location>
        <begin position="162"/>
        <end position="201"/>
    </location>
</feature>
<feature type="compositionally biased region" description="Polar residues" evidence="1">
    <location>
        <begin position="166"/>
        <end position="179"/>
    </location>
</feature>
<dbReference type="EMBL" id="LATX01002379">
    <property type="protein sequence ID" value="KTB30574.1"/>
    <property type="molecule type" value="Genomic_DNA"/>
</dbReference>
<evidence type="ECO:0000313" key="2">
    <source>
        <dbReference type="EMBL" id="KTB30574.1"/>
    </source>
</evidence>
<dbReference type="AlphaFoldDB" id="A0A0W0F2M3"/>
<sequence>MLQAIGSHIHPLFVDFNAGEKIGALEKAENIELFARELGQVAPRRIHGGGANEDCMSSLDKGDFPISTDIRDDSDRIVASRDEDVYDSEDSDDILWANSAERGSDDENTIFGARPPSIVTDSTVTARRDDSASFSHDFGPGDHATSKSAVTAPAAFRLAGTRDASTRVSNRLRGSQSIYESPLHSKSLPGQDYSLGDPRRPGHTRYDYDRWRGPSGLAIAMPKTMLLVLMMANYVHGNVDYAPGAHAKHCQTGLEPPLRAPVPLLHRKMSMRQGAILSWLPARVP</sequence>
<feature type="region of interest" description="Disordered" evidence="1">
    <location>
        <begin position="105"/>
        <end position="126"/>
    </location>
</feature>
<dbReference type="Proteomes" id="UP000054988">
    <property type="component" value="Unassembled WGS sequence"/>
</dbReference>
<evidence type="ECO:0000313" key="3">
    <source>
        <dbReference type="Proteomes" id="UP000054988"/>
    </source>
</evidence>
<protein>
    <submittedName>
        <fullName evidence="2">Uncharacterized protein</fullName>
    </submittedName>
</protein>
<organism evidence="2 3">
    <name type="scientific">Moniliophthora roreri</name>
    <name type="common">Frosty pod rot fungus</name>
    <name type="synonym">Monilia roreri</name>
    <dbReference type="NCBI Taxonomy" id="221103"/>
    <lineage>
        <taxon>Eukaryota</taxon>
        <taxon>Fungi</taxon>
        <taxon>Dikarya</taxon>
        <taxon>Basidiomycota</taxon>
        <taxon>Agaricomycotina</taxon>
        <taxon>Agaricomycetes</taxon>
        <taxon>Agaricomycetidae</taxon>
        <taxon>Agaricales</taxon>
        <taxon>Marasmiineae</taxon>
        <taxon>Marasmiaceae</taxon>
        <taxon>Moniliophthora</taxon>
    </lineage>
</organism>
<gene>
    <name evidence="2" type="ORF">WG66_16861</name>
</gene>
<evidence type="ECO:0000256" key="1">
    <source>
        <dbReference type="SAM" id="MobiDB-lite"/>
    </source>
</evidence>